<evidence type="ECO:0000313" key="3">
    <source>
        <dbReference type="Proteomes" id="UP000191144"/>
    </source>
</evidence>
<dbReference type="AlphaFoldDB" id="A0A1G4J9A8"/>
<keyword evidence="1" id="KW-0175">Coiled coil</keyword>
<feature type="coiled-coil region" evidence="1">
    <location>
        <begin position="45"/>
        <end position="95"/>
    </location>
</feature>
<name>A0A1G4J9A8_9SACH</name>
<proteinExistence type="predicted"/>
<accession>A0A1G4J9A8</accession>
<sequence>MDTRDVSSATGVHAVELCVYSVLSNNLDGIYQSVNDLRESQALLLIKLRQVKNSLKEEQDFYNEQDGLRDEIARLKGLKLRVEALLETYKSLSDACL</sequence>
<reference evidence="3" key="1">
    <citation type="submission" date="2016-03" db="EMBL/GenBank/DDBJ databases">
        <authorList>
            <person name="Devillers Hugo."/>
        </authorList>
    </citation>
    <scope>NUCLEOTIDE SEQUENCE [LARGE SCALE GENOMIC DNA]</scope>
</reference>
<protein>
    <submittedName>
        <fullName evidence="2">LAME_0D06722g1_1</fullName>
    </submittedName>
</protein>
<dbReference type="Proteomes" id="UP000191144">
    <property type="component" value="Chromosome D"/>
</dbReference>
<evidence type="ECO:0000256" key="1">
    <source>
        <dbReference type="SAM" id="Coils"/>
    </source>
</evidence>
<keyword evidence="3" id="KW-1185">Reference proteome</keyword>
<dbReference type="OrthoDB" id="4065244at2759"/>
<organism evidence="2 3">
    <name type="scientific">Lachancea meyersii CBS 8951</name>
    <dbReference type="NCBI Taxonomy" id="1266667"/>
    <lineage>
        <taxon>Eukaryota</taxon>
        <taxon>Fungi</taxon>
        <taxon>Dikarya</taxon>
        <taxon>Ascomycota</taxon>
        <taxon>Saccharomycotina</taxon>
        <taxon>Saccharomycetes</taxon>
        <taxon>Saccharomycetales</taxon>
        <taxon>Saccharomycetaceae</taxon>
        <taxon>Lachancea</taxon>
    </lineage>
</organism>
<gene>
    <name evidence="2" type="ORF">LAME_0D06722G</name>
</gene>
<evidence type="ECO:0000313" key="2">
    <source>
        <dbReference type="EMBL" id="SCU86567.1"/>
    </source>
</evidence>
<dbReference type="EMBL" id="LT598482">
    <property type="protein sequence ID" value="SCU86567.1"/>
    <property type="molecule type" value="Genomic_DNA"/>
</dbReference>